<evidence type="ECO:0000313" key="1">
    <source>
        <dbReference type="EMBL" id="AKJ15868.1"/>
    </source>
</evidence>
<organism evidence="1 2">
    <name type="scientific">Streptomyces incarnatus</name>
    <dbReference type="NCBI Taxonomy" id="665007"/>
    <lineage>
        <taxon>Bacteria</taxon>
        <taxon>Bacillati</taxon>
        <taxon>Actinomycetota</taxon>
        <taxon>Actinomycetes</taxon>
        <taxon>Kitasatosporales</taxon>
        <taxon>Streptomycetaceae</taxon>
        <taxon>Streptomyces</taxon>
    </lineage>
</organism>
<keyword evidence="2" id="KW-1185">Reference proteome</keyword>
<gene>
    <name evidence="1" type="ORF">ABB07_39405</name>
</gene>
<dbReference type="EMBL" id="CP011498">
    <property type="protein sequence ID" value="AKJ15868.1"/>
    <property type="molecule type" value="Genomic_DNA"/>
</dbReference>
<keyword evidence="1" id="KW-0614">Plasmid</keyword>
<evidence type="ECO:0000313" key="2">
    <source>
        <dbReference type="Proteomes" id="UP000035366"/>
    </source>
</evidence>
<protein>
    <submittedName>
        <fullName evidence="1">Uncharacterized protein</fullName>
    </submittedName>
</protein>
<geneLocation type="plasmid" evidence="1 2">
    <name>unnamed_1</name>
</geneLocation>
<name>A0ABM5TXN0_9ACTN</name>
<accession>A0ABM5TXN0</accession>
<reference evidence="1 2" key="1">
    <citation type="journal article" date="2015" name="ISME J.">
        <title>Draft Genome Sequence of Streptomyces incarnatus NRRL8089, which Produces the Nucleoside Antibiotic Sinefungin.</title>
        <authorList>
            <person name="Oshima K."/>
            <person name="Hattori M."/>
            <person name="Shimizu H."/>
            <person name="Fukuda K."/>
            <person name="Nemoto M."/>
            <person name="Inagaki K."/>
            <person name="Tamura T."/>
        </authorList>
    </citation>
    <scope>NUCLEOTIDE SEQUENCE [LARGE SCALE GENOMIC DNA]</scope>
    <source>
        <strain evidence="1 2">NRRL 8089</strain>
    </source>
</reference>
<sequence>MDVELLPHVGVASFRLGMPLDEAMAEAEAWGCVEHSSEGGRPPGKYVVANGTYDVEFVLLFESEEKECLTGIEVWRFRDEMADIRFLLEGIDVFRTPSDDLPEILRARGHDVVESDYGFEEVTDLSVRLANNSSFEYPVDEEGDPLHYDYVLVFDKNFAST</sequence>
<dbReference type="Proteomes" id="UP000035366">
    <property type="component" value="Plasmid unnamed_1"/>
</dbReference>
<proteinExistence type="predicted"/>
<dbReference type="RefSeq" id="WP_208903972.1">
    <property type="nucleotide sequence ID" value="NZ_CP011498.1"/>
</dbReference>